<dbReference type="OrthoDB" id="265717at2759"/>
<dbReference type="AlphaFoldDB" id="A0A2H3JYP4"/>
<reference evidence="6 7" key="1">
    <citation type="journal article" date="2012" name="Science">
        <title>The Paleozoic origin of enzymatic lignin decomposition reconstructed from 31 fungal genomes.</title>
        <authorList>
            <person name="Floudas D."/>
            <person name="Binder M."/>
            <person name="Riley R."/>
            <person name="Barry K."/>
            <person name="Blanchette R.A."/>
            <person name="Henrissat B."/>
            <person name="Martinez A.T."/>
            <person name="Otillar R."/>
            <person name="Spatafora J.W."/>
            <person name="Yadav J.S."/>
            <person name="Aerts A."/>
            <person name="Benoit I."/>
            <person name="Boyd A."/>
            <person name="Carlson A."/>
            <person name="Copeland A."/>
            <person name="Coutinho P.M."/>
            <person name="de Vries R.P."/>
            <person name="Ferreira P."/>
            <person name="Findley K."/>
            <person name="Foster B."/>
            <person name="Gaskell J."/>
            <person name="Glotzer D."/>
            <person name="Gorecki P."/>
            <person name="Heitman J."/>
            <person name="Hesse C."/>
            <person name="Hori C."/>
            <person name="Igarashi K."/>
            <person name="Jurgens J.A."/>
            <person name="Kallen N."/>
            <person name="Kersten P."/>
            <person name="Kohler A."/>
            <person name="Kuees U."/>
            <person name="Kumar T.K.A."/>
            <person name="Kuo A."/>
            <person name="LaButti K."/>
            <person name="Larrondo L.F."/>
            <person name="Lindquist E."/>
            <person name="Ling A."/>
            <person name="Lombard V."/>
            <person name="Lucas S."/>
            <person name="Lundell T."/>
            <person name="Martin R."/>
            <person name="McLaughlin D.J."/>
            <person name="Morgenstern I."/>
            <person name="Morin E."/>
            <person name="Murat C."/>
            <person name="Nagy L.G."/>
            <person name="Nolan M."/>
            <person name="Ohm R.A."/>
            <person name="Patyshakuliyeva A."/>
            <person name="Rokas A."/>
            <person name="Ruiz-Duenas F.J."/>
            <person name="Sabat G."/>
            <person name="Salamov A."/>
            <person name="Samejima M."/>
            <person name="Schmutz J."/>
            <person name="Slot J.C."/>
            <person name="St John F."/>
            <person name="Stenlid J."/>
            <person name="Sun H."/>
            <person name="Sun S."/>
            <person name="Syed K."/>
            <person name="Tsang A."/>
            <person name="Wiebenga A."/>
            <person name="Young D."/>
            <person name="Pisabarro A."/>
            <person name="Eastwood D.C."/>
            <person name="Martin F."/>
            <person name="Cullen D."/>
            <person name="Grigoriev I.V."/>
            <person name="Hibbett D.S."/>
        </authorList>
    </citation>
    <scope>NUCLEOTIDE SEQUENCE [LARGE SCALE GENOMIC DNA]</scope>
    <source>
        <strain evidence="6 7">MD-104</strain>
    </source>
</reference>
<keyword evidence="2 4" id="KW-0863">Zinc-finger</keyword>
<dbReference type="Pfam" id="PF01753">
    <property type="entry name" value="zf-MYND"/>
    <property type="match status" value="1"/>
</dbReference>
<evidence type="ECO:0000259" key="5">
    <source>
        <dbReference type="PROSITE" id="PS50865"/>
    </source>
</evidence>
<name>A0A2H3JYP4_WOLCO</name>
<evidence type="ECO:0000256" key="3">
    <source>
        <dbReference type="ARBA" id="ARBA00022833"/>
    </source>
</evidence>
<proteinExistence type="predicted"/>
<dbReference type="InterPro" id="IPR002893">
    <property type="entry name" value="Znf_MYND"/>
</dbReference>
<evidence type="ECO:0000256" key="4">
    <source>
        <dbReference type="PROSITE-ProRule" id="PRU00134"/>
    </source>
</evidence>
<organism evidence="6 7">
    <name type="scientific">Wolfiporia cocos (strain MD-104)</name>
    <name type="common">Brown rot fungus</name>
    <dbReference type="NCBI Taxonomy" id="742152"/>
    <lineage>
        <taxon>Eukaryota</taxon>
        <taxon>Fungi</taxon>
        <taxon>Dikarya</taxon>
        <taxon>Basidiomycota</taxon>
        <taxon>Agaricomycotina</taxon>
        <taxon>Agaricomycetes</taxon>
        <taxon>Polyporales</taxon>
        <taxon>Phaeolaceae</taxon>
        <taxon>Wolfiporia</taxon>
    </lineage>
</organism>
<dbReference type="OMA" id="ITEIVPW"/>
<dbReference type="EMBL" id="KB468168">
    <property type="protein sequence ID" value="PCH45113.1"/>
    <property type="molecule type" value="Genomic_DNA"/>
</dbReference>
<accession>A0A2H3JYP4</accession>
<evidence type="ECO:0000256" key="1">
    <source>
        <dbReference type="ARBA" id="ARBA00022723"/>
    </source>
</evidence>
<keyword evidence="1" id="KW-0479">Metal-binding</keyword>
<dbReference type="PROSITE" id="PS50865">
    <property type="entry name" value="ZF_MYND_2"/>
    <property type="match status" value="1"/>
</dbReference>
<dbReference type="STRING" id="742152.A0A2H3JYP4"/>
<sequence length="221" mass="25178">MSENADRSNRPSSQITLRDRLTFPAFGDCPHERSVDIRYMEEDEDGFGSTLARHWCFLGEIVQSATVARLLLDVRDVAGRVVRAAFYDTDLGEPFAQRVKKGHTLALLYPQQHHFMDGSKGFRIEELREVTIIPCSLVSLLAASDMLQRLPSTCWADGCEKETELTACSGCHKAKYCGKEHQEIGWKAGHRRECKAFKSLEWYSQRDWTTFQSRFSFTSSA</sequence>
<keyword evidence="7" id="KW-1185">Reference proteome</keyword>
<dbReference type="Proteomes" id="UP000218811">
    <property type="component" value="Unassembled WGS sequence"/>
</dbReference>
<protein>
    <recommendedName>
        <fullName evidence="5">MYND-type domain-containing protein</fullName>
    </recommendedName>
</protein>
<evidence type="ECO:0000256" key="2">
    <source>
        <dbReference type="ARBA" id="ARBA00022771"/>
    </source>
</evidence>
<dbReference type="SUPFAM" id="SSF144232">
    <property type="entry name" value="HIT/MYND zinc finger-like"/>
    <property type="match status" value="1"/>
</dbReference>
<feature type="domain" description="MYND-type" evidence="5">
    <location>
        <begin position="154"/>
        <end position="194"/>
    </location>
</feature>
<gene>
    <name evidence="6" type="ORF">WOLCODRAFT_165610</name>
</gene>
<dbReference type="PROSITE" id="PS01360">
    <property type="entry name" value="ZF_MYND_1"/>
    <property type="match status" value="1"/>
</dbReference>
<keyword evidence="3" id="KW-0862">Zinc</keyword>
<evidence type="ECO:0000313" key="7">
    <source>
        <dbReference type="Proteomes" id="UP000218811"/>
    </source>
</evidence>
<dbReference type="Gene3D" id="6.10.140.2220">
    <property type="match status" value="1"/>
</dbReference>
<dbReference type="GO" id="GO:0008270">
    <property type="term" value="F:zinc ion binding"/>
    <property type="evidence" value="ECO:0007669"/>
    <property type="project" value="UniProtKB-KW"/>
</dbReference>
<evidence type="ECO:0000313" key="6">
    <source>
        <dbReference type="EMBL" id="PCH45113.1"/>
    </source>
</evidence>